<feature type="domain" description="Wall-associated receptor kinase galacturonan-binding" evidence="4">
    <location>
        <begin position="22"/>
        <end position="93"/>
    </location>
</feature>
<dbReference type="PANTHER" id="PTHR33138:SF30">
    <property type="entry name" value="LEAF RUST 10 DISEASE-RESISTANCE LOCUS RECEPTOR-LIKE PROTEIN KINASE-LIKE 2.7"/>
    <property type="match status" value="1"/>
</dbReference>
<gene>
    <name evidence="5" type="ORF">PanWU01x14_305430</name>
</gene>
<keyword evidence="2 3" id="KW-0732">Signal</keyword>
<protein>
    <submittedName>
        <fullName evidence="5">Wall-associated receptor kinase, galacturonan-binding domain containing protein</fullName>
    </submittedName>
</protein>
<keyword evidence="5" id="KW-0675">Receptor</keyword>
<evidence type="ECO:0000256" key="3">
    <source>
        <dbReference type="SAM" id="SignalP"/>
    </source>
</evidence>
<dbReference type="GO" id="GO:0030247">
    <property type="term" value="F:polysaccharide binding"/>
    <property type="evidence" value="ECO:0007669"/>
    <property type="project" value="InterPro"/>
</dbReference>
<comment type="subcellular location">
    <subcellularLocation>
        <location evidence="1">Membrane</location>
        <topology evidence="1">Single-pass membrane protein</topology>
    </subcellularLocation>
</comment>
<dbReference type="Pfam" id="PF13947">
    <property type="entry name" value="GUB_WAK_bind"/>
    <property type="match status" value="1"/>
</dbReference>
<dbReference type="Proteomes" id="UP000237105">
    <property type="component" value="Unassembled WGS sequence"/>
</dbReference>
<dbReference type="OrthoDB" id="1928340at2759"/>
<evidence type="ECO:0000256" key="1">
    <source>
        <dbReference type="ARBA" id="ARBA00004167"/>
    </source>
</evidence>
<dbReference type="AlphaFoldDB" id="A0A2P5AS51"/>
<dbReference type="EMBL" id="JXTB01000468">
    <property type="protein sequence ID" value="PON39364.1"/>
    <property type="molecule type" value="Genomic_DNA"/>
</dbReference>
<dbReference type="InterPro" id="IPR025287">
    <property type="entry name" value="WAK_GUB"/>
</dbReference>
<evidence type="ECO:0000313" key="6">
    <source>
        <dbReference type="Proteomes" id="UP000237105"/>
    </source>
</evidence>
<evidence type="ECO:0000313" key="5">
    <source>
        <dbReference type="EMBL" id="PON39364.1"/>
    </source>
</evidence>
<organism evidence="5 6">
    <name type="scientific">Parasponia andersonii</name>
    <name type="common">Sponia andersonii</name>
    <dbReference type="NCBI Taxonomy" id="3476"/>
    <lineage>
        <taxon>Eukaryota</taxon>
        <taxon>Viridiplantae</taxon>
        <taxon>Streptophyta</taxon>
        <taxon>Embryophyta</taxon>
        <taxon>Tracheophyta</taxon>
        <taxon>Spermatophyta</taxon>
        <taxon>Magnoliopsida</taxon>
        <taxon>eudicotyledons</taxon>
        <taxon>Gunneridae</taxon>
        <taxon>Pentapetalae</taxon>
        <taxon>rosids</taxon>
        <taxon>fabids</taxon>
        <taxon>Rosales</taxon>
        <taxon>Cannabaceae</taxon>
        <taxon>Parasponia</taxon>
    </lineage>
</organism>
<comment type="caution">
    <text evidence="5">The sequence shown here is derived from an EMBL/GenBank/DDBJ whole genome shotgun (WGS) entry which is preliminary data.</text>
</comment>
<keyword evidence="5" id="KW-0808">Transferase</keyword>
<feature type="chain" id="PRO_5015176276" evidence="3">
    <location>
        <begin position="16"/>
        <end position="305"/>
    </location>
</feature>
<sequence length="305" mass="35275">MVILIIMMLHETSHAKHSTHLCSSSCGNIHNITFPFRLTTDPLSCGDLRYNLSCENNITVLYLSLKVYGQYFEYQRHYVQAINYNNYTIRLVDPSIHKDDCSSTPNYTLSEYYFNIGGVHSYEAEIRSGLLYYLKRAYNAESKFEKTRQLLNTLIFFNCESPVLKSSHIDASPCLFNGTFSSSVTSFHSRRKYYSYYYVLKGDDEFNPRESEEACWIQQTTVIKKWETDWIKTADDIRNALIYGFELSWVQSFSRGRGGLCYIVDENSNRVGCVSSCPPLADDRVEIYGCGKNDSSYFRNVKILN</sequence>
<name>A0A2P5AS51_PARAD</name>
<evidence type="ECO:0000259" key="4">
    <source>
        <dbReference type="Pfam" id="PF13947"/>
    </source>
</evidence>
<feature type="signal peptide" evidence="3">
    <location>
        <begin position="1"/>
        <end position="15"/>
    </location>
</feature>
<accession>A0A2P5AS51</accession>
<proteinExistence type="predicted"/>
<reference evidence="6" key="1">
    <citation type="submission" date="2016-06" db="EMBL/GenBank/DDBJ databases">
        <title>Parallel loss of symbiosis genes in relatives of nitrogen-fixing non-legume Parasponia.</title>
        <authorList>
            <person name="Van Velzen R."/>
            <person name="Holmer R."/>
            <person name="Bu F."/>
            <person name="Rutten L."/>
            <person name="Van Zeijl A."/>
            <person name="Liu W."/>
            <person name="Santuari L."/>
            <person name="Cao Q."/>
            <person name="Sharma T."/>
            <person name="Shen D."/>
            <person name="Roswanjaya Y."/>
            <person name="Wardhani T."/>
            <person name="Kalhor M.S."/>
            <person name="Jansen J."/>
            <person name="Van den Hoogen J."/>
            <person name="Gungor B."/>
            <person name="Hartog M."/>
            <person name="Hontelez J."/>
            <person name="Verver J."/>
            <person name="Yang W.-C."/>
            <person name="Schijlen E."/>
            <person name="Repin R."/>
            <person name="Schilthuizen M."/>
            <person name="Schranz E."/>
            <person name="Heidstra R."/>
            <person name="Miyata K."/>
            <person name="Fedorova E."/>
            <person name="Kohlen W."/>
            <person name="Bisseling T."/>
            <person name="Smit S."/>
            <person name="Geurts R."/>
        </authorList>
    </citation>
    <scope>NUCLEOTIDE SEQUENCE [LARGE SCALE GENOMIC DNA]</scope>
    <source>
        <strain evidence="6">cv. WU1-14</strain>
    </source>
</reference>
<evidence type="ECO:0000256" key="2">
    <source>
        <dbReference type="ARBA" id="ARBA00022729"/>
    </source>
</evidence>
<dbReference type="GO" id="GO:0016020">
    <property type="term" value="C:membrane"/>
    <property type="evidence" value="ECO:0007669"/>
    <property type="project" value="UniProtKB-SubCell"/>
</dbReference>
<dbReference type="GO" id="GO:0016301">
    <property type="term" value="F:kinase activity"/>
    <property type="evidence" value="ECO:0007669"/>
    <property type="project" value="UniProtKB-KW"/>
</dbReference>
<dbReference type="PANTHER" id="PTHR33138">
    <property type="entry name" value="OS01G0690200 PROTEIN"/>
    <property type="match status" value="1"/>
</dbReference>
<keyword evidence="6" id="KW-1185">Reference proteome</keyword>
<keyword evidence="5" id="KW-0418">Kinase</keyword>